<name>A0AAW1P5I2_9CHLO</name>
<dbReference type="AlphaFoldDB" id="A0AAW1P5I2"/>
<protein>
    <submittedName>
        <fullName evidence="1">Uncharacterized protein</fullName>
    </submittedName>
</protein>
<organism evidence="1 2">
    <name type="scientific">Symbiochloris irregularis</name>
    <dbReference type="NCBI Taxonomy" id="706552"/>
    <lineage>
        <taxon>Eukaryota</taxon>
        <taxon>Viridiplantae</taxon>
        <taxon>Chlorophyta</taxon>
        <taxon>core chlorophytes</taxon>
        <taxon>Trebouxiophyceae</taxon>
        <taxon>Trebouxiales</taxon>
        <taxon>Trebouxiaceae</taxon>
        <taxon>Symbiochloris</taxon>
    </lineage>
</organism>
<proteinExistence type="predicted"/>
<sequence>MPSHESTYELSMSDVLFEQASGSNKQQDATAFLQIIVRATATEYLPDELCSKGTVKAEEQAGFTEYLCYSYNDRIYGGQPTRRMVSAQLHGSGLASFSSRGAPEGLLRTGTGRAFSAN</sequence>
<accession>A0AAW1P5I2</accession>
<dbReference type="Proteomes" id="UP001465755">
    <property type="component" value="Unassembled WGS sequence"/>
</dbReference>
<gene>
    <name evidence="1" type="ORF">WJX73_005998</name>
</gene>
<comment type="caution">
    <text evidence="1">The sequence shown here is derived from an EMBL/GenBank/DDBJ whole genome shotgun (WGS) entry which is preliminary data.</text>
</comment>
<keyword evidence="2" id="KW-1185">Reference proteome</keyword>
<reference evidence="1 2" key="1">
    <citation type="journal article" date="2024" name="Nat. Commun.">
        <title>Phylogenomics reveals the evolutionary origins of lichenization in chlorophyte algae.</title>
        <authorList>
            <person name="Puginier C."/>
            <person name="Libourel C."/>
            <person name="Otte J."/>
            <person name="Skaloud P."/>
            <person name="Haon M."/>
            <person name="Grisel S."/>
            <person name="Petersen M."/>
            <person name="Berrin J.G."/>
            <person name="Delaux P.M."/>
            <person name="Dal Grande F."/>
            <person name="Keller J."/>
        </authorList>
    </citation>
    <scope>NUCLEOTIDE SEQUENCE [LARGE SCALE GENOMIC DNA]</scope>
    <source>
        <strain evidence="1 2">SAG 2036</strain>
    </source>
</reference>
<evidence type="ECO:0000313" key="2">
    <source>
        <dbReference type="Proteomes" id="UP001465755"/>
    </source>
</evidence>
<dbReference type="EMBL" id="JALJOQ010000054">
    <property type="protein sequence ID" value="KAK9804034.1"/>
    <property type="molecule type" value="Genomic_DNA"/>
</dbReference>
<evidence type="ECO:0000313" key="1">
    <source>
        <dbReference type="EMBL" id="KAK9804034.1"/>
    </source>
</evidence>